<accession>A0A3S9MIJ9</accession>
<dbReference type="EMBL" id="CP034539">
    <property type="protein sequence ID" value="AZQ39017.1"/>
    <property type="molecule type" value="Genomic_DNA"/>
</dbReference>
<reference evidence="1 2" key="1">
    <citation type="journal article" date="2019" name="Int. J. Syst. Evol. Microbiol.">
        <title>Streptomyces cyaneochromogenes sp. nov., a blue pigment-producing actinomycete from manganese-contaminated soil.</title>
        <authorList>
            <person name="Tang X."/>
            <person name="Zhao J."/>
            <person name="Li K."/>
            <person name="Chen Z."/>
            <person name="Sun Y."/>
            <person name="Gao J."/>
        </authorList>
    </citation>
    <scope>NUCLEOTIDE SEQUENCE [LARGE SCALE GENOMIC DNA]</scope>
    <source>
        <strain evidence="1 2">MK-45</strain>
    </source>
</reference>
<evidence type="ECO:0000313" key="1">
    <source>
        <dbReference type="EMBL" id="AZQ39017.1"/>
    </source>
</evidence>
<evidence type="ECO:0000313" key="2">
    <source>
        <dbReference type="Proteomes" id="UP000280298"/>
    </source>
</evidence>
<gene>
    <name evidence="1" type="ORF">EJ357_40905</name>
</gene>
<dbReference type="OrthoDB" id="7189707at2"/>
<keyword evidence="2" id="KW-1185">Reference proteome</keyword>
<name>A0A3S9MIJ9_9ACTN</name>
<organism evidence="1 2">
    <name type="scientific">Streptomyces cyaneochromogenes</name>
    <dbReference type="NCBI Taxonomy" id="2496836"/>
    <lineage>
        <taxon>Bacteria</taxon>
        <taxon>Bacillati</taxon>
        <taxon>Actinomycetota</taxon>
        <taxon>Actinomycetes</taxon>
        <taxon>Kitasatosporales</taxon>
        <taxon>Streptomycetaceae</taxon>
        <taxon>Streptomyces</taxon>
    </lineage>
</organism>
<evidence type="ECO:0008006" key="3">
    <source>
        <dbReference type="Google" id="ProtNLM"/>
    </source>
</evidence>
<sequence>MSATPVRFRDPLSKEYEFTDSMLVRCPRCDGMAHFDRRPADAPDAHGMSYRQLRLVCPSCGLVRNSSCAQGRCAHPVLWLRTRTRHGEVWAYNLEHLDLLRRFVAASLRERPPWYERGRKMTYVARLPAWIKRAKNRDEVLRAIDRIRASVLTG</sequence>
<dbReference type="KEGG" id="scya:EJ357_40905"/>
<dbReference type="RefSeq" id="WP_126396891.1">
    <property type="nucleotide sequence ID" value="NZ_CP034539.1"/>
</dbReference>
<dbReference type="Proteomes" id="UP000280298">
    <property type="component" value="Chromosome"/>
</dbReference>
<dbReference type="AlphaFoldDB" id="A0A3S9MIJ9"/>
<protein>
    <recommendedName>
        <fullName evidence="3">TFIIB-type zinc ribbon-containing protein</fullName>
    </recommendedName>
</protein>
<proteinExistence type="predicted"/>